<dbReference type="Pfam" id="PF13603">
    <property type="entry name" value="tRNA-synt_1_2"/>
    <property type="match status" value="1"/>
</dbReference>
<protein>
    <recommendedName>
        <fullName evidence="8">Leucine--tRNA ligase</fullName>
        <ecNumber evidence="8">6.1.1.4</ecNumber>
    </recommendedName>
    <alternativeName>
        <fullName evidence="8">Leucyl-tRNA synthetase</fullName>
        <shortName evidence="8">LeuRS</shortName>
    </alternativeName>
</protein>
<dbReference type="FunFam" id="1.10.730.10:FF:000002">
    <property type="entry name" value="Leucine--tRNA ligase"/>
    <property type="match status" value="1"/>
</dbReference>
<evidence type="ECO:0000256" key="3">
    <source>
        <dbReference type="ARBA" id="ARBA00022741"/>
    </source>
</evidence>
<evidence type="ECO:0000256" key="8">
    <source>
        <dbReference type="HAMAP-Rule" id="MF_00049"/>
    </source>
</evidence>
<dbReference type="PANTHER" id="PTHR43740:SF2">
    <property type="entry name" value="LEUCINE--TRNA LIGASE, MITOCHONDRIAL"/>
    <property type="match status" value="1"/>
</dbReference>
<reference evidence="12 13" key="1">
    <citation type="journal article" date="2015" name="Nature">
        <title>rRNA introns, odd ribosomes, and small enigmatic genomes across a large radiation of phyla.</title>
        <authorList>
            <person name="Brown C.T."/>
            <person name="Hug L.A."/>
            <person name="Thomas B.C."/>
            <person name="Sharon I."/>
            <person name="Castelle C.J."/>
            <person name="Singh A."/>
            <person name="Wilkins M.J."/>
            <person name="Williams K.H."/>
            <person name="Banfield J.F."/>
        </authorList>
    </citation>
    <scope>NUCLEOTIDE SEQUENCE [LARGE SCALE GENOMIC DNA]</scope>
</reference>
<evidence type="ECO:0000313" key="13">
    <source>
        <dbReference type="Proteomes" id="UP000034611"/>
    </source>
</evidence>
<dbReference type="Gene3D" id="3.40.50.620">
    <property type="entry name" value="HUPs"/>
    <property type="match status" value="2"/>
</dbReference>
<dbReference type="EMBL" id="LCEY01000031">
    <property type="protein sequence ID" value="KKS80005.1"/>
    <property type="molecule type" value="Genomic_DNA"/>
</dbReference>
<dbReference type="GO" id="GO:0006429">
    <property type="term" value="P:leucyl-tRNA aminoacylation"/>
    <property type="evidence" value="ECO:0007669"/>
    <property type="project" value="UniProtKB-UniRule"/>
</dbReference>
<dbReference type="AlphaFoldDB" id="A0A0G1C2X4"/>
<evidence type="ECO:0000256" key="4">
    <source>
        <dbReference type="ARBA" id="ARBA00022840"/>
    </source>
</evidence>
<keyword evidence="4 8" id="KW-0067">ATP-binding</keyword>
<dbReference type="SUPFAM" id="SSF50677">
    <property type="entry name" value="ValRS/IleRS/LeuRS editing domain"/>
    <property type="match status" value="1"/>
</dbReference>
<dbReference type="SUPFAM" id="SSF52374">
    <property type="entry name" value="Nucleotidylyl transferase"/>
    <property type="match status" value="1"/>
</dbReference>
<dbReference type="PRINTS" id="PR00985">
    <property type="entry name" value="TRNASYNTHLEU"/>
</dbReference>
<evidence type="ECO:0000256" key="2">
    <source>
        <dbReference type="ARBA" id="ARBA00022598"/>
    </source>
</evidence>
<feature type="domain" description="Aminoacyl-tRNA synthetase class Ia" evidence="9">
    <location>
        <begin position="382"/>
        <end position="579"/>
    </location>
</feature>
<evidence type="ECO:0000313" key="12">
    <source>
        <dbReference type="EMBL" id="KKS80005.1"/>
    </source>
</evidence>
<keyword evidence="8" id="KW-0963">Cytoplasm</keyword>
<dbReference type="InterPro" id="IPR025709">
    <property type="entry name" value="Leu_tRNA-synth_edit"/>
</dbReference>
<feature type="short sequence motif" description="'KMSKS' region" evidence="8">
    <location>
        <begin position="549"/>
        <end position="553"/>
    </location>
</feature>
<dbReference type="InterPro" id="IPR002302">
    <property type="entry name" value="Leu-tRNA-ligase"/>
</dbReference>
<dbReference type="Pfam" id="PF00133">
    <property type="entry name" value="tRNA-synt_1"/>
    <property type="match status" value="2"/>
</dbReference>
<comment type="caution">
    <text evidence="12">The sequence shown here is derived from an EMBL/GenBank/DDBJ whole genome shotgun (WGS) entry which is preliminary data.</text>
</comment>
<organism evidence="12 13">
    <name type="scientific">Candidatus Woesebacteria bacterium GW2011_GWC1_43_10b</name>
    <dbReference type="NCBI Taxonomy" id="1618585"/>
    <lineage>
        <taxon>Bacteria</taxon>
        <taxon>Candidatus Woeseibacteriota</taxon>
    </lineage>
</organism>
<evidence type="ECO:0000256" key="5">
    <source>
        <dbReference type="ARBA" id="ARBA00022917"/>
    </source>
</evidence>
<dbReference type="Gene3D" id="1.10.730.10">
    <property type="entry name" value="Isoleucyl-tRNA Synthetase, Domain 1"/>
    <property type="match status" value="2"/>
</dbReference>
<dbReference type="GO" id="GO:0004823">
    <property type="term" value="F:leucine-tRNA ligase activity"/>
    <property type="evidence" value="ECO:0007669"/>
    <property type="project" value="UniProtKB-UniRule"/>
</dbReference>
<feature type="domain" description="Aminoacyl-tRNA synthetase class Ia" evidence="9">
    <location>
        <begin position="13"/>
        <end position="204"/>
    </location>
</feature>
<feature type="domain" description="Leucyl-tRNA synthetase editing" evidence="11">
    <location>
        <begin position="229"/>
        <end position="371"/>
    </location>
</feature>
<proteinExistence type="inferred from homology"/>
<dbReference type="Proteomes" id="UP000034611">
    <property type="component" value="Unassembled WGS sequence"/>
</dbReference>
<dbReference type="InterPro" id="IPR013155">
    <property type="entry name" value="M/V/L/I-tRNA-synth_anticd-bd"/>
</dbReference>
<keyword evidence="6 8" id="KW-0030">Aminoacyl-tRNA synthetase</keyword>
<dbReference type="InterPro" id="IPR009080">
    <property type="entry name" value="tRNAsynth_Ia_anticodon-bd"/>
</dbReference>
<evidence type="ECO:0000256" key="1">
    <source>
        <dbReference type="ARBA" id="ARBA00005594"/>
    </source>
</evidence>
<dbReference type="InterPro" id="IPR009008">
    <property type="entry name" value="Val/Leu/Ile-tRNA-synth_edit"/>
</dbReference>
<keyword evidence="3 8" id="KW-0547">Nucleotide-binding</keyword>
<comment type="caution">
    <text evidence="8">Lacks conserved residue(s) required for the propagation of feature annotation.</text>
</comment>
<evidence type="ECO:0000259" key="9">
    <source>
        <dbReference type="Pfam" id="PF00133"/>
    </source>
</evidence>
<dbReference type="PATRIC" id="fig|1618585.3.peg.351"/>
<dbReference type="PANTHER" id="PTHR43740">
    <property type="entry name" value="LEUCYL-TRNA SYNTHETASE"/>
    <property type="match status" value="1"/>
</dbReference>
<keyword evidence="5 8" id="KW-0648">Protein biosynthesis</keyword>
<dbReference type="GO" id="GO:0002161">
    <property type="term" value="F:aminoacyl-tRNA deacylase activity"/>
    <property type="evidence" value="ECO:0007669"/>
    <property type="project" value="InterPro"/>
</dbReference>
<dbReference type="InterPro" id="IPR002300">
    <property type="entry name" value="aa-tRNA-synth_Ia"/>
</dbReference>
<keyword evidence="2 8" id="KW-0436">Ligase</keyword>
<dbReference type="Gene3D" id="3.10.20.590">
    <property type="match status" value="1"/>
</dbReference>
<dbReference type="HAMAP" id="MF_00049_B">
    <property type="entry name" value="Leu_tRNA_synth_B"/>
    <property type="match status" value="1"/>
</dbReference>
<evidence type="ECO:0000259" key="11">
    <source>
        <dbReference type="Pfam" id="PF13603"/>
    </source>
</evidence>
<evidence type="ECO:0000256" key="7">
    <source>
        <dbReference type="ARBA" id="ARBA00047469"/>
    </source>
</evidence>
<dbReference type="CDD" id="cd07958">
    <property type="entry name" value="Anticodon_Ia_Leu_BEm"/>
    <property type="match status" value="1"/>
</dbReference>
<sequence length="768" mass="87744">MEFKYTHEIVEGKWQKEWKKKGIYKADNKKGKKFYTLVELTYSSGDLHIGHWFAWSAPDVYARFKRMQGENVLFPVGGFDSFGLPAENAAIKRGVHPADWTERNIEVMRKQFATMGPSFDWDREVITSRPNYYKWTQWLFLKLYDAGLVYKDKVNSNWCPKCKTVLANEHVENGCCWRHPDTKVVQKKVEQWLVKITDYAERLIWKGPASAKGFSEAGWPKAHKEGQNNWIGKSEGVLVQFPISGFQFPIEVFTTRPDTLPGATFLVLSPEYAQSLIKLVPQNLEKRLSKYIEDSLNKSEQDRKREQKTKTGFDMGILATNPVTGEQIPVFVGDYVLSGVGTGAIMAVPGHDERDLAFAKEHGLAVKKIKPDKALWQKYPKSVTYRLRDWSVSRHRYWGAPVPIIYCSDCGTVPVPYEELPVKLPRDVDYNPTGKAPLATSKSFVATKCPKCGGKAERETQTMDTYVDSSWYFLRYIDPKNSKAPFDKKLVNDWMPIKVYFGGSEHVHGHTLYARFITKFLHDQGYLKSDEFALKRVNHGVVLGSDGAKMSKSRGNVVNPDIEVKKYGADTVRTYLCFMGPHENAAPWAREGVEGMHRFYQRLWRLFNQKPVGVDTGKMRNQAVQRVTKDIESMRFNTAIASVMEYANHLKANGSSKADLITLAKLIAPFAPHMAEEVWVNVLGQKFSIHQSQWPKFDANLAKEEHSVVIIQIDGKTRGQLIIDNLQLTKEEVIKKARNNEKVSKWLKDKKIKKVIFVPGKIVNFVTH</sequence>
<evidence type="ECO:0000256" key="6">
    <source>
        <dbReference type="ARBA" id="ARBA00023146"/>
    </source>
</evidence>
<gene>
    <name evidence="8" type="primary">leuS</name>
    <name evidence="12" type="ORF">UV56_C0031G0003</name>
</gene>
<accession>A0A0G1C2X4</accession>
<feature type="domain" description="Methionyl/Valyl/Leucyl/Isoleucyl-tRNA synthetase anticodon-binding" evidence="10">
    <location>
        <begin position="621"/>
        <end position="728"/>
    </location>
</feature>
<comment type="subcellular location">
    <subcellularLocation>
        <location evidence="8">Cytoplasm</location>
    </subcellularLocation>
</comment>
<dbReference type="CDD" id="cd00812">
    <property type="entry name" value="LeuRS_core"/>
    <property type="match status" value="1"/>
</dbReference>
<feature type="binding site" evidence="8">
    <location>
        <position position="552"/>
    </location>
    <ligand>
        <name>ATP</name>
        <dbReference type="ChEBI" id="CHEBI:30616"/>
    </ligand>
</feature>
<name>A0A0G1C2X4_9BACT</name>
<dbReference type="GO" id="GO:0005737">
    <property type="term" value="C:cytoplasm"/>
    <property type="evidence" value="ECO:0007669"/>
    <property type="project" value="UniProtKB-SubCell"/>
</dbReference>
<evidence type="ECO:0000259" key="10">
    <source>
        <dbReference type="Pfam" id="PF08264"/>
    </source>
</evidence>
<dbReference type="Pfam" id="PF08264">
    <property type="entry name" value="Anticodon_1"/>
    <property type="match status" value="1"/>
</dbReference>
<comment type="catalytic activity">
    <reaction evidence="7 8">
        <text>tRNA(Leu) + L-leucine + ATP = L-leucyl-tRNA(Leu) + AMP + diphosphate</text>
        <dbReference type="Rhea" id="RHEA:11688"/>
        <dbReference type="Rhea" id="RHEA-COMP:9613"/>
        <dbReference type="Rhea" id="RHEA-COMP:9622"/>
        <dbReference type="ChEBI" id="CHEBI:30616"/>
        <dbReference type="ChEBI" id="CHEBI:33019"/>
        <dbReference type="ChEBI" id="CHEBI:57427"/>
        <dbReference type="ChEBI" id="CHEBI:78442"/>
        <dbReference type="ChEBI" id="CHEBI:78494"/>
        <dbReference type="ChEBI" id="CHEBI:456215"/>
        <dbReference type="EC" id="6.1.1.4"/>
    </reaction>
</comment>
<comment type="similarity">
    <text evidence="1 8">Belongs to the class-I aminoacyl-tRNA synthetase family.</text>
</comment>
<dbReference type="InterPro" id="IPR014729">
    <property type="entry name" value="Rossmann-like_a/b/a_fold"/>
</dbReference>
<dbReference type="GO" id="GO:0005524">
    <property type="term" value="F:ATP binding"/>
    <property type="evidence" value="ECO:0007669"/>
    <property type="project" value="UniProtKB-UniRule"/>
</dbReference>
<dbReference type="SUPFAM" id="SSF47323">
    <property type="entry name" value="Anticodon-binding domain of a subclass of class I aminoacyl-tRNA synthetases"/>
    <property type="match status" value="1"/>
</dbReference>
<dbReference type="EC" id="6.1.1.4" evidence="8"/>